<dbReference type="Proteomes" id="UP001272716">
    <property type="component" value="Unassembled WGS sequence"/>
</dbReference>
<organism evidence="1 2">
    <name type="scientific">Bacillus thuringiensis serovar toumanoffi</name>
    <dbReference type="NCBI Taxonomy" id="180862"/>
    <lineage>
        <taxon>Bacteria</taxon>
        <taxon>Bacillati</taxon>
        <taxon>Bacillota</taxon>
        <taxon>Bacilli</taxon>
        <taxon>Bacillales</taxon>
        <taxon>Bacillaceae</taxon>
        <taxon>Bacillus</taxon>
        <taxon>Bacillus cereus group</taxon>
    </lineage>
</organism>
<dbReference type="EMBL" id="JAWQCK010000009">
    <property type="protein sequence ID" value="MDW9213648.1"/>
    <property type="molecule type" value="Genomic_DNA"/>
</dbReference>
<gene>
    <name evidence="1" type="ORF">BTTOUR_33420</name>
</gene>
<accession>A0ABD5I8K1</accession>
<reference evidence="1 2" key="1">
    <citation type="submission" date="2023-10" db="EMBL/GenBank/DDBJ databases">
        <title>Draft Genome Sequence of Bacillus thuringiensis serovar. toumanoffi 4059: Identification of a Novel Cry Protein Candidate.</title>
        <authorList>
            <person name="Murdoch R.W."/>
            <person name="Gemler B."/>
            <person name="Heater B.S."/>
        </authorList>
    </citation>
    <scope>NUCLEOTIDE SEQUENCE [LARGE SCALE GENOMIC DNA]</scope>
    <source>
        <strain evidence="1 2">4059</strain>
    </source>
</reference>
<evidence type="ECO:0000313" key="1">
    <source>
        <dbReference type="EMBL" id="MDW9213648.1"/>
    </source>
</evidence>
<sequence length="44" mass="5196">MTNRMLLYRKSINLFDKDLAVKLTSLNIDEDYFKGTNSRVNEVE</sequence>
<protein>
    <submittedName>
        <fullName evidence="1">Uncharacterized protein</fullName>
    </submittedName>
</protein>
<dbReference type="AlphaFoldDB" id="A0ABD5I8K1"/>
<name>A0ABD5I8K1_BACTU</name>
<proteinExistence type="predicted"/>
<evidence type="ECO:0000313" key="2">
    <source>
        <dbReference type="Proteomes" id="UP001272716"/>
    </source>
</evidence>
<comment type="caution">
    <text evidence="1">The sequence shown here is derived from an EMBL/GenBank/DDBJ whole genome shotgun (WGS) entry which is preliminary data.</text>
</comment>